<feature type="signal peptide" evidence="1">
    <location>
        <begin position="1"/>
        <end position="20"/>
    </location>
</feature>
<dbReference type="Proteomes" id="UP000284605">
    <property type="component" value="Unassembled WGS sequence"/>
</dbReference>
<gene>
    <name evidence="2" type="ORF">D3874_06290</name>
</gene>
<protein>
    <submittedName>
        <fullName evidence="2">Peptidase C13</fullName>
    </submittedName>
</protein>
<proteinExistence type="predicted"/>
<dbReference type="RefSeq" id="WP_119777323.1">
    <property type="nucleotide sequence ID" value="NZ_QYUK01000011.1"/>
</dbReference>
<keyword evidence="3" id="KW-1185">Reference proteome</keyword>
<dbReference type="GO" id="GO:0008233">
    <property type="term" value="F:peptidase activity"/>
    <property type="evidence" value="ECO:0007669"/>
    <property type="project" value="InterPro"/>
</dbReference>
<reference evidence="2 3" key="1">
    <citation type="submission" date="2018-09" db="EMBL/GenBank/DDBJ databases">
        <authorList>
            <person name="Zhu H."/>
        </authorList>
    </citation>
    <scope>NUCLEOTIDE SEQUENCE [LARGE SCALE GENOMIC DNA]</scope>
    <source>
        <strain evidence="2 3">K1W22B-8</strain>
    </source>
</reference>
<feature type="chain" id="PRO_5019228963" evidence="1">
    <location>
        <begin position="21"/>
        <end position="274"/>
    </location>
</feature>
<dbReference type="Gene3D" id="3.40.50.1460">
    <property type="match status" value="1"/>
</dbReference>
<dbReference type="AlphaFoldDB" id="A0A418W9K4"/>
<evidence type="ECO:0000256" key="1">
    <source>
        <dbReference type="SAM" id="SignalP"/>
    </source>
</evidence>
<evidence type="ECO:0000313" key="2">
    <source>
        <dbReference type="EMBL" id="RJF86678.1"/>
    </source>
</evidence>
<dbReference type="Pfam" id="PF01650">
    <property type="entry name" value="Peptidase_C13"/>
    <property type="match status" value="1"/>
</dbReference>
<evidence type="ECO:0000313" key="3">
    <source>
        <dbReference type="Proteomes" id="UP000284605"/>
    </source>
</evidence>
<dbReference type="OrthoDB" id="345222at2"/>
<dbReference type="EMBL" id="QYUK01000011">
    <property type="protein sequence ID" value="RJF86678.1"/>
    <property type="molecule type" value="Genomic_DNA"/>
</dbReference>
<keyword evidence="1" id="KW-0732">Signal</keyword>
<accession>A0A418W9K4</accession>
<name>A0A418W9K4_9PROT</name>
<dbReference type="GO" id="GO:0006508">
    <property type="term" value="P:proteolysis"/>
    <property type="evidence" value="ECO:0007669"/>
    <property type="project" value="InterPro"/>
</dbReference>
<comment type="caution">
    <text evidence="2">The sequence shown here is derived from an EMBL/GenBank/DDBJ whole genome shotgun (WGS) entry which is preliminary data.</text>
</comment>
<dbReference type="PROSITE" id="PS51257">
    <property type="entry name" value="PROKAR_LIPOPROTEIN"/>
    <property type="match status" value="1"/>
</dbReference>
<dbReference type="InterPro" id="IPR001096">
    <property type="entry name" value="Peptidase_C13"/>
</dbReference>
<sequence>MRSWRVAPVLLGLLMLAGCAADGQKASGALPTPIAAPAAPVPPPAPGNAAGFANWAAVVVAGDWRSGEGVPSATFDNARRDLSAAFVRAGFSPANIRQFSAGPGPDPVAEASRFGDVASTLGRLLTRAGEGCLVYITSHGSEDGVLMGHDLIAPWAMAQLLDSTCAGRPTVVVISACHSGVFLPALSAPNRLVVAAARADRSSFGCSEDDRYPYFDACTLQNLPAAGNFPALAEAARVCVSRREQAENFVPSLPQISLGSSVAPTLERLRFRDR</sequence>
<organism evidence="2 3">
    <name type="scientific">Oleomonas cavernae</name>
    <dbReference type="NCBI Taxonomy" id="2320859"/>
    <lineage>
        <taxon>Bacteria</taxon>
        <taxon>Pseudomonadati</taxon>
        <taxon>Pseudomonadota</taxon>
        <taxon>Alphaproteobacteria</taxon>
        <taxon>Acetobacterales</taxon>
        <taxon>Acetobacteraceae</taxon>
        <taxon>Oleomonas</taxon>
    </lineage>
</organism>